<protein>
    <submittedName>
        <fullName evidence="2">Uncharacterized protein</fullName>
    </submittedName>
</protein>
<dbReference type="Proteomes" id="UP000507222">
    <property type="component" value="Unassembled WGS sequence"/>
</dbReference>
<name>A0A6J5UMZ6_PRUAR</name>
<evidence type="ECO:0000313" key="2">
    <source>
        <dbReference type="EMBL" id="CAB4276594.1"/>
    </source>
</evidence>
<sequence length="144" mass="16243">MPLPWKKMRVNRISQFVADLQSPKRGGSLVVQTGFPTSLVDLFVKNRDHLKKPSKKNKNRKKNNRSADQVNDRITANCELGSGNFGILVQPSSPKVKNLSREEGDRGVEVVSFGFWVRLKLRVGLLLMMSNASVGIGERFCWRC</sequence>
<feature type="region of interest" description="Disordered" evidence="1">
    <location>
        <begin position="50"/>
        <end position="71"/>
    </location>
</feature>
<dbReference type="AlphaFoldDB" id="A0A6J5UMZ6"/>
<proteinExistence type="predicted"/>
<organism evidence="2 3">
    <name type="scientific">Prunus armeniaca</name>
    <name type="common">Apricot</name>
    <name type="synonym">Armeniaca vulgaris</name>
    <dbReference type="NCBI Taxonomy" id="36596"/>
    <lineage>
        <taxon>Eukaryota</taxon>
        <taxon>Viridiplantae</taxon>
        <taxon>Streptophyta</taxon>
        <taxon>Embryophyta</taxon>
        <taxon>Tracheophyta</taxon>
        <taxon>Spermatophyta</taxon>
        <taxon>Magnoliopsida</taxon>
        <taxon>eudicotyledons</taxon>
        <taxon>Gunneridae</taxon>
        <taxon>Pentapetalae</taxon>
        <taxon>rosids</taxon>
        <taxon>fabids</taxon>
        <taxon>Rosales</taxon>
        <taxon>Rosaceae</taxon>
        <taxon>Amygdaloideae</taxon>
        <taxon>Amygdaleae</taxon>
        <taxon>Prunus</taxon>
    </lineage>
</organism>
<gene>
    <name evidence="2" type="ORF">CURHAP_LOCUS25749</name>
</gene>
<reference evidence="2 3" key="1">
    <citation type="submission" date="2020-05" db="EMBL/GenBank/DDBJ databases">
        <authorList>
            <person name="Campoy J."/>
            <person name="Schneeberger K."/>
            <person name="Spophaly S."/>
        </authorList>
    </citation>
    <scope>NUCLEOTIDE SEQUENCE [LARGE SCALE GENOMIC DNA]</scope>
    <source>
        <strain evidence="2">PruArmRojPasFocal</strain>
    </source>
</reference>
<evidence type="ECO:0000313" key="3">
    <source>
        <dbReference type="Proteomes" id="UP000507222"/>
    </source>
</evidence>
<dbReference type="PANTHER" id="PTHR36381">
    <property type="entry name" value="ETHYLENE-REGULATED TRANSCRIPT 2 (ERT2)"/>
    <property type="match status" value="1"/>
</dbReference>
<evidence type="ECO:0000256" key="1">
    <source>
        <dbReference type="SAM" id="MobiDB-lite"/>
    </source>
</evidence>
<accession>A0A6J5UMZ6</accession>
<dbReference type="EMBL" id="CAEKDK010000004">
    <property type="protein sequence ID" value="CAB4276594.1"/>
    <property type="molecule type" value="Genomic_DNA"/>
</dbReference>
<dbReference type="PANTHER" id="PTHR36381:SF1">
    <property type="entry name" value="ETHYLENE-REGULATED TRANSCRIPT 2 (ERT2)"/>
    <property type="match status" value="1"/>
</dbReference>
<feature type="compositionally biased region" description="Basic residues" evidence="1">
    <location>
        <begin position="50"/>
        <end position="64"/>
    </location>
</feature>